<protein>
    <recommendedName>
        <fullName evidence="3">PEGA domain-containing protein</fullName>
    </recommendedName>
</protein>
<evidence type="ECO:0000313" key="1">
    <source>
        <dbReference type="EMBL" id="PIV25265.1"/>
    </source>
</evidence>
<dbReference type="Proteomes" id="UP000229966">
    <property type="component" value="Unassembled WGS sequence"/>
</dbReference>
<dbReference type="EMBL" id="PEUM01000073">
    <property type="protein sequence ID" value="PIV25265.1"/>
    <property type="molecule type" value="Genomic_DNA"/>
</dbReference>
<reference evidence="2" key="1">
    <citation type="submission" date="2017-09" db="EMBL/GenBank/DDBJ databases">
        <title>Depth-based differentiation of microbial function through sediment-hosted aquifers and enrichment of novel symbionts in the deep terrestrial subsurface.</title>
        <authorList>
            <person name="Probst A.J."/>
            <person name="Ladd B."/>
            <person name="Jarett J.K."/>
            <person name="Geller-Mcgrath D.E."/>
            <person name="Sieber C.M.K."/>
            <person name="Emerson J.B."/>
            <person name="Anantharaman K."/>
            <person name="Thomas B.C."/>
            <person name="Malmstrom R."/>
            <person name="Stieglmeier M."/>
            <person name="Klingl A."/>
            <person name="Woyke T."/>
            <person name="Ryan C.M."/>
            <person name="Banfield J.F."/>
        </authorList>
    </citation>
    <scope>NUCLEOTIDE SEQUENCE [LARGE SCALE GENOMIC DNA]</scope>
</reference>
<dbReference type="AlphaFoldDB" id="A0A2M7CI02"/>
<name>A0A2M7CI02_9BACT</name>
<comment type="caution">
    <text evidence="1">The sequence shown here is derived from an EMBL/GenBank/DDBJ whole genome shotgun (WGS) entry which is preliminary data.</text>
</comment>
<organism evidence="1 2">
    <name type="scientific">Candidatus Berkelbacteria bacterium CG03_land_8_20_14_0_80_40_36</name>
    <dbReference type="NCBI Taxonomy" id="1974509"/>
    <lineage>
        <taxon>Bacteria</taxon>
        <taxon>Candidatus Berkelbacteria</taxon>
    </lineage>
</organism>
<proteinExistence type="predicted"/>
<sequence>MKSKLFFVIVWAFLIVSFTLAGATLIISASGYKVDWQNFAIQKAGLIYFSVSPSEAIIYLDGKSVQPDRRGCIKYLLPGRYDLEIKKTNYIAWNKTIIVEGGLVSSAGKVQLFLENPEIINVSEKEKAQFAELVPDKNLMVANGTEIRDANTGELVSRFSYSIKNPRLFPDKNRIGFMAEDGIHAIDAVGSNNNLIIKSDALIDDYYFLSGGQYIVYKIREQFFKARVF</sequence>
<gene>
    <name evidence="1" type="ORF">COS38_02535</name>
</gene>
<accession>A0A2M7CI02</accession>
<evidence type="ECO:0008006" key="3">
    <source>
        <dbReference type="Google" id="ProtNLM"/>
    </source>
</evidence>
<evidence type="ECO:0000313" key="2">
    <source>
        <dbReference type="Proteomes" id="UP000229966"/>
    </source>
</evidence>